<dbReference type="HOGENOM" id="CLU_743105_0_0_1"/>
<evidence type="ECO:0000256" key="9">
    <source>
        <dbReference type="ARBA" id="ARBA00023224"/>
    </source>
</evidence>
<reference evidence="10" key="1">
    <citation type="submission" date="2015-05" db="UniProtKB">
        <authorList>
            <consortium name="EnsemblMetazoa"/>
        </authorList>
    </citation>
    <scope>IDENTIFICATION</scope>
</reference>
<evidence type="ECO:0000256" key="8">
    <source>
        <dbReference type="ARBA" id="ARBA00023170"/>
    </source>
</evidence>
<dbReference type="EMBL" id="ACPB03018616">
    <property type="status" value="NOT_ANNOTATED_CDS"/>
    <property type="molecule type" value="Genomic_DNA"/>
</dbReference>
<evidence type="ECO:0000313" key="11">
    <source>
        <dbReference type="Proteomes" id="UP000015103"/>
    </source>
</evidence>
<proteinExistence type="predicted"/>
<keyword evidence="11" id="KW-1185">Reference proteome</keyword>
<name>T1H8W0_RHOPR</name>
<keyword evidence="5" id="KW-0552">Olfaction</keyword>
<evidence type="ECO:0000256" key="3">
    <source>
        <dbReference type="ARBA" id="ARBA00022606"/>
    </source>
</evidence>
<dbReference type="GO" id="GO:0005886">
    <property type="term" value="C:plasma membrane"/>
    <property type="evidence" value="ECO:0007669"/>
    <property type="project" value="UniProtKB-SubCell"/>
</dbReference>
<evidence type="ECO:0000256" key="7">
    <source>
        <dbReference type="ARBA" id="ARBA00023136"/>
    </source>
</evidence>
<evidence type="ECO:0000313" key="10">
    <source>
        <dbReference type="EnsemblMetazoa" id="RPRC000459-PA"/>
    </source>
</evidence>
<protein>
    <submittedName>
        <fullName evidence="10">Uncharacterized protein</fullName>
    </submittedName>
</protein>
<comment type="subcellular location">
    <subcellularLocation>
        <location evidence="1">Cell membrane</location>
        <topology evidence="1">Multi-pass membrane protein</topology>
    </subcellularLocation>
</comment>
<evidence type="ECO:0000256" key="6">
    <source>
        <dbReference type="ARBA" id="ARBA00022989"/>
    </source>
</evidence>
<keyword evidence="2" id="KW-1003">Cell membrane</keyword>
<dbReference type="GO" id="GO:0007165">
    <property type="term" value="P:signal transduction"/>
    <property type="evidence" value="ECO:0007669"/>
    <property type="project" value="UniProtKB-KW"/>
</dbReference>
<evidence type="ECO:0000256" key="4">
    <source>
        <dbReference type="ARBA" id="ARBA00022692"/>
    </source>
</evidence>
<keyword evidence="9" id="KW-0807">Transducer</keyword>
<sequence>VPKNISPTTLSYKSLRFVGLLNQEGRPWSYLITAYHFIIMKLLVVTIVLQLFWTTPDLPDFIQALSWITICSHVYSKLVNMFCHQTEVRQMLDRIEEIRNEIYQDYKYQHILIDSDGLLIKLIEYYCTFFVSYPVISLAMNLVVDYVTGSEEPHLILPVWMPWNMKEFWPYLGGMLYVTIFPITTTFIYAAICIFQFTFTFQISAFVKVLQAKLEGDRPNNQVYRQHAEIIRLLQQYNDLFSGQLYFEILASSVQPCGFGYTLIKIIKRNDPGAFDLIYKILLALSAPLTVCACGQVIRTQFEKLHTSTYMGKWYEEKPSIRMDLVMMMKITAIPKSLSFRRYVIFDFVCYASVLQGVYSYLMMISQFDL</sequence>
<evidence type="ECO:0000256" key="2">
    <source>
        <dbReference type="ARBA" id="ARBA00022475"/>
    </source>
</evidence>
<dbReference type="EnsemblMetazoa" id="RPRC000459-RA">
    <property type="protein sequence ID" value="RPRC000459-PA"/>
    <property type="gene ID" value="RPRC000459"/>
</dbReference>
<dbReference type="GO" id="GO:0004984">
    <property type="term" value="F:olfactory receptor activity"/>
    <property type="evidence" value="ECO:0007669"/>
    <property type="project" value="InterPro"/>
</dbReference>
<keyword evidence="6" id="KW-1133">Transmembrane helix</keyword>
<keyword evidence="3" id="KW-0716">Sensory transduction</keyword>
<accession>T1H8W0</accession>
<dbReference type="PANTHER" id="PTHR21137">
    <property type="entry name" value="ODORANT RECEPTOR"/>
    <property type="match status" value="1"/>
</dbReference>
<dbReference type="GO" id="GO:0005549">
    <property type="term" value="F:odorant binding"/>
    <property type="evidence" value="ECO:0007669"/>
    <property type="project" value="InterPro"/>
</dbReference>
<dbReference type="InterPro" id="IPR004117">
    <property type="entry name" value="7tm6_olfct_rcpt"/>
</dbReference>
<evidence type="ECO:0000256" key="1">
    <source>
        <dbReference type="ARBA" id="ARBA00004651"/>
    </source>
</evidence>
<keyword evidence="7" id="KW-0472">Membrane</keyword>
<keyword evidence="8" id="KW-0675">Receptor</keyword>
<dbReference type="Pfam" id="PF02949">
    <property type="entry name" value="7tm_6"/>
    <property type="match status" value="1"/>
</dbReference>
<dbReference type="AlphaFoldDB" id="T1H8W0"/>
<organism evidence="10 11">
    <name type="scientific">Rhodnius prolixus</name>
    <name type="common">Triatomid bug</name>
    <dbReference type="NCBI Taxonomy" id="13249"/>
    <lineage>
        <taxon>Eukaryota</taxon>
        <taxon>Metazoa</taxon>
        <taxon>Ecdysozoa</taxon>
        <taxon>Arthropoda</taxon>
        <taxon>Hexapoda</taxon>
        <taxon>Insecta</taxon>
        <taxon>Pterygota</taxon>
        <taxon>Neoptera</taxon>
        <taxon>Paraneoptera</taxon>
        <taxon>Hemiptera</taxon>
        <taxon>Heteroptera</taxon>
        <taxon>Panheteroptera</taxon>
        <taxon>Cimicomorpha</taxon>
        <taxon>Reduviidae</taxon>
        <taxon>Triatominae</taxon>
        <taxon>Rhodnius</taxon>
    </lineage>
</organism>
<dbReference type="FunCoup" id="T1H8W0">
    <property type="interactions" value="72"/>
</dbReference>
<dbReference type="VEuPathDB" id="VectorBase:RPRC000459"/>
<keyword evidence="4" id="KW-0812">Transmembrane</keyword>
<dbReference type="PANTHER" id="PTHR21137:SF35">
    <property type="entry name" value="ODORANT RECEPTOR 19A-RELATED"/>
    <property type="match status" value="1"/>
</dbReference>
<evidence type="ECO:0000256" key="5">
    <source>
        <dbReference type="ARBA" id="ARBA00022725"/>
    </source>
</evidence>
<dbReference type="InParanoid" id="T1H8W0"/>
<dbReference type="Proteomes" id="UP000015103">
    <property type="component" value="Unassembled WGS sequence"/>
</dbReference>